<evidence type="ECO:0000256" key="7">
    <source>
        <dbReference type="ARBA" id="ARBA00023316"/>
    </source>
</evidence>
<dbReference type="GO" id="GO:0030244">
    <property type="term" value="P:cellulose biosynthetic process"/>
    <property type="evidence" value="ECO:0007669"/>
    <property type="project" value="InterPro"/>
</dbReference>
<evidence type="ECO:0000256" key="9">
    <source>
        <dbReference type="PIRSR" id="PIRSR605150-3"/>
    </source>
</evidence>
<keyword evidence="13" id="KW-1185">Reference proteome</keyword>
<dbReference type="Proteomes" id="UP000734854">
    <property type="component" value="Unassembled WGS sequence"/>
</dbReference>
<dbReference type="EMBL" id="JACMSC010000015">
    <property type="protein sequence ID" value="KAG6485042.1"/>
    <property type="molecule type" value="Genomic_DNA"/>
</dbReference>
<dbReference type="GO" id="GO:0071555">
    <property type="term" value="P:cell wall organization"/>
    <property type="evidence" value="ECO:0007669"/>
    <property type="project" value="UniProtKB-KW"/>
</dbReference>
<feature type="transmembrane region" description="Helical" evidence="11">
    <location>
        <begin position="487"/>
        <end position="509"/>
    </location>
</feature>
<sequence>MADGCHWPATWINPLPGHRYDDHPPVVQVMLNSPSNESTILTGNKEDGRSVSSMDLTGVNMRLPLLVYIAREKRPGFEDHKKAGALNALARASAIISNGPFLLNLDYDNYVHHSRAFREGICYMLDGSERVCFVQYPLRLDGVDPSDLYANHNNALFDANMRALDGIQGPFNLGSRCLFRRMAVYGFDPPEASLQRTQQLNASDDGPSDQKIPSTYSKRFGNSTSLIDSIPVAEFQTRPVYDRPQETVADPRGPVTLPSVAEALSVISCSYEDKTQWGEHVGWIYGSAKEDVATGYRMHNQGWRSVYCAPTERDFFRSAAAPINLADRLNQILRRATGSVEMFFSHRNPLLVSPNMRALQRLAYLNHSANPFTSVFLTVYCFLPAFCLLSGKFIVQSISATFLAYVLVLTVTLCILTLLEIKWSDTQFVDWWRNEQMRVIGGTSAHLGALLQGPLRVLTGIEPSPTAKKSSASADDEEFAHLYAVRWTWLMVPPITIMALNLIAVAIGVSRTIQSSSSEWSEFLGGLFFSFWVMIHLHPFAKGLMGRRGKTPTVVFVWSGLVAITISLLWVTLKSPSGAQEIGGSITFP</sequence>
<keyword evidence="4 11" id="KW-0812">Transmembrane</keyword>
<comment type="caution">
    <text evidence="12">The sequence shown here is derived from an EMBL/GenBank/DDBJ whole genome shotgun (WGS) entry which is preliminary data.</text>
</comment>
<reference evidence="12 13" key="1">
    <citation type="submission" date="2020-08" db="EMBL/GenBank/DDBJ databases">
        <title>Plant Genome Project.</title>
        <authorList>
            <person name="Zhang R.-G."/>
        </authorList>
    </citation>
    <scope>NUCLEOTIDE SEQUENCE [LARGE SCALE GENOMIC DNA]</scope>
    <source>
        <tissue evidence="12">Rhizome</tissue>
    </source>
</reference>
<comment type="subcellular location">
    <subcellularLocation>
        <location evidence="1">Endomembrane system</location>
        <topology evidence="1">Multi-pass membrane protein</topology>
    </subcellularLocation>
</comment>
<dbReference type="Pfam" id="PF03552">
    <property type="entry name" value="Cellulose_synt"/>
    <property type="match status" value="2"/>
</dbReference>
<dbReference type="Gene3D" id="3.90.550.10">
    <property type="entry name" value="Spore Coat Polysaccharide Biosynthesis Protein SpsA, Chain A"/>
    <property type="match status" value="1"/>
</dbReference>
<dbReference type="GO" id="GO:0071669">
    <property type="term" value="P:plant-type cell wall organization or biogenesis"/>
    <property type="evidence" value="ECO:0007669"/>
    <property type="project" value="UniProtKB-ARBA"/>
</dbReference>
<keyword evidence="5 11" id="KW-1133">Transmembrane helix</keyword>
<feature type="transmembrane region" description="Helical" evidence="11">
    <location>
        <begin position="553"/>
        <end position="573"/>
    </location>
</feature>
<dbReference type="AlphaFoldDB" id="A0A8J5KD04"/>
<evidence type="ECO:0000256" key="1">
    <source>
        <dbReference type="ARBA" id="ARBA00004127"/>
    </source>
</evidence>
<feature type="transmembrane region" description="Helical" evidence="11">
    <location>
        <begin position="375"/>
        <end position="395"/>
    </location>
</feature>
<evidence type="ECO:0000256" key="3">
    <source>
        <dbReference type="ARBA" id="ARBA00022679"/>
    </source>
</evidence>
<dbReference type="GO" id="GO:0016760">
    <property type="term" value="F:cellulose synthase (UDP-forming) activity"/>
    <property type="evidence" value="ECO:0007669"/>
    <property type="project" value="InterPro"/>
</dbReference>
<feature type="region of interest" description="Disordered" evidence="10">
    <location>
        <begin position="198"/>
        <end position="217"/>
    </location>
</feature>
<keyword evidence="2" id="KW-0328">Glycosyltransferase</keyword>
<evidence type="ECO:0000313" key="12">
    <source>
        <dbReference type="EMBL" id="KAG6485042.1"/>
    </source>
</evidence>
<evidence type="ECO:0000256" key="10">
    <source>
        <dbReference type="SAM" id="MobiDB-lite"/>
    </source>
</evidence>
<feature type="binding site" evidence="9">
    <location>
        <position position="106"/>
    </location>
    <ligand>
        <name>Mn(2+)</name>
        <dbReference type="ChEBI" id="CHEBI:29035"/>
    </ligand>
</feature>
<evidence type="ECO:0000313" key="13">
    <source>
        <dbReference type="Proteomes" id="UP000734854"/>
    </source>
</evidence>
<feature type="binding site" evidence="8">
    <location>
        <position position="81"/>
    </location>
    <ligand>
        <name>UDP-alpha-D-glucose</name>
        <dbReference type="ChEBI" id="CHEBI:58885"/>
    </ligand>
</feature>
<evidence type="ECO:0000256" key="4">
    <source>
        <dbReference type="ARBA" id="ARBA00022692"/>
    </source>
</evidence>
<name>A0A8J5KD04_ZINOF</name>
<dbReference type="PANTHER" id="PTHR13301">
    <property type="entry name" value="X-BOX TRANSCRIPTION FACTOR-RELATED"/>
    <property type="match status" value="1"/>
</dbReference>
<dbReference type="GO" id="GO:0012505">
    <property type="term" value="C:endomembrane system"/>
    <property type="evidence" value="ECO:0007669"/>
    <property type="project" value="UniProtKB-SubCell"/>
</dbReference>
<feature type="transmembrane region" description="Helical" evidence="11">
    <location>
        <begin position="521"/>
        <end position="541"/>
    </location>
</feature>
<evidence type="ECO:0000256" key="5">
    <source>
        <dbReference type="ARBA" id="ARBA00022989"/>
    </source>
</evidence>
<keyword evidence="7" id="KW-0961">Cell wall biogenesis/degradation</keyword>
<evidence type="ECO:0000256" key="11">
    <source>
        <dbReference type="SAM" id="Phobius"/>
    </source>
</evidence>
<feature type="transmembrane region" description="Helical" evidence="11">
    <location>
        <begin position="402"/>
        <end position="421"/>
    </location>
</feature>
<gene>
    <name evidence="12" type="ORF">ZIOFF_053570</name>
</gene>
<keyword evidence="6 11" id="KW-0472">Membrane</keyword>
<evidence type="ECO:0000256" key="6">
    <source>
        <dbReference type="ARBA" id="ARBA00023136"/>
    </source>
</evidence>
<organism evidence="12 13">
    <name type="scientific">Zingiber officinale</name>
    <name type="common">Ginger</name>
    <name type="synonym">Amomum zingiber</name>
    <dbReference type="NCBI Taxonomy" id="94328"/>
    <lineage>
        <taxon>Eukaryota</taxon>
        <taxon>Viridiplantae</taxon>
        <taxon>Streptophyta</taxon>
        <taxon>Embryophyta</taxon>
        <taxon>Tracheophyta</taxon>
        <taxon>Spermatophyta</taxon>
        <taxon>Magnoliopsida</taxon>
        <taxon>Liliopsida</taxon>
        <taxon>Zingiberales</taxon>
        <taxon>Zingiberaceae</taxon>
        <taxon>Zingiber</taxon>
    </lineage>
</organism>
<evidence type="ECO:0000256" key="2">
    <source>
        <dbReference type="ARBA" id="ARBA00022676"/>
    </source>
</evidence>
<dbReference type="InterPro" id="IPR005150">
    <property type="entry name" value="Cellulose_synth"/>
</dbReference>
<protein>
    <submittedName>
        <fullName evidence="12">Uncharacterized protein</fullName>
    </submittedName>
</protein>
<accession>A0A8J5KD04</accession>
<keyword evidence="3" id="KW-0808">Transferase</keyword>
<dbReference type="InterPro" id="IPR029044">
    <property type="entry name" value="Nucleotide-diphossugar_trans"/>
</dbReference>
<dbReference type="GO" id="GO:0016020">
    <property type="term" value="C:membrane"/>
    <property type="evidence" value="ECO:0007669"/>
    <property type="project" value="InterPro"/>
</dbReference>
<evidence type="ECO:0000256" key="8">
    <source>
        <dbReference type="PIRSR" id="PIRSR605150-2"/>
    </source>
</evidence>
<feature type="binding site" evidence="9">
    <location>
        <position position="82"/>
    </location>
    <ligand>
        <name>Mn(2+)</name>
        <dbReference type="ChEBI" id="CHEBI:29035"/>
    </ligand>
</feature>
<proteinExistence type="predicted"/>